<dbReference type="InterPro" id="IPR001509">
    <property type="entry name" value="Epimerase_deHydtase"/>
</dbReference>
<dbReference type="Proteomes" id="UP000622552">
    <property type="component" value="Unassembled WGS sequence"/>
</dbReference>
<evidence type="ECO:0000313" key="2">
    <source>
        <dbReference type="EMBL" id="MBG6134987.1"/>
    </source>
</evidence>
<gene>
    <name evidence="2" type="ORF">IW245_001181</name>
</gene>
<dbReference type="PANTHER" id="PTHR48079:SF6">
    <property type="entry name" value="NAD(P)-BINDING DOMAIN-CONTAINING PROTEIN-RELATED"/>
    <property type="match status" value="1"/>
</dbReference>
<dbReference type="GO" id="GO:0004029">
    <property type="term" value="F:aldehyde dehydrogenase (NAD+) activity"/>
    <property type="evidence" value="ECO:0007669"/>
    <property type="project" value="TreeGrafter"/>
</dbReference>
<dbReference type="InterPro" id="IPR036291">
    <property type="entry name" value="NAD(P)-bd_dom_sf"/>
</dbReference>
<evidence type="ECO:0000313" key="3">
    <source>
        <dbReference type="Proteomes" id="UP000622552"/>
    </source>
</evidence>
<dbReference type="EMBL" id="JADOUF010000001">
    <property type="protein sequence ID" value="MBG6134987.1"/>
    <property type="molecule type" value="Genomic_DNA"/>
</dbReference>
<comment type="caution">
    <text evidence="2">The sequence shown here is derived from an EMBL/GenBank/DDBJ whole genome shotgun (WGS) entry which is preliminary data.</text>
</comment>
<name>A0A8J7KV86_9ACTN</name>
<dbReference type="GO" id="GO:0005737">
    <property type="term" value="C:cytoplasm"/>
    <property type="evidence" value="ECO:0007669"/>
    <property type="project" value="TreeGrafter"/>
</dbReference>
<proteinExistence type="predicted"/>
<dbReference type="RefSeq" id="WP_197002160.1">
    <property type="nucleotide sequence ID" value="NZ_BONS01000004.1"/>
</dbReference>
<dbReference type="InterPro" id="IPR051783">
    <property type="entry name" value="NAD(P)-dependent_oxidoreduct"/>
</dbReference>
<protein>
    <submittedName>
        <fullName evidence="2">Nucleoside-diphosphate-sugar epimerase</fullName>
    </submittedName>
</protein>
<evidence type="ECO:0000259" key="1">
    <source>
        <dbReference type="Pfam" id="PF01370"/>
    </source>
</evidence>
<dbReference type="PANTHER" id="PTHR48079">
    <property type="entry name" value="PROTEIN YEEZ"/>
    <property type="match status" value="1"/>
</dbReference>
<dbReference type="SUPFAM" id="SSF51735">
    <property type="entry name" value="NAD(P)-binding Rossmann-fold domains"/>
    <property type="match status" value="1"/>
</dbReference>
<reference evidence="2" key="1">
    <citation type="submission" date="2020-11" db="EMBL/GenBank/DDBJ databases">
        <title>Sequencing the genomes of 1000 actinobacteria strains.</title>
        <authorList>
            <person name="Klenk H.-P."/>
        </authorList>
    </citation>
    <scope>NUCLEOTIDE SEQUENCE</scope>
    <source>
        <strain evidence="2">DSM 45356</strain>
    </source>
</reference>
<keyword evidence="3" id="KW-1185">Reference proteome</keyword>
<sequence length="355" mass="37414">MLVLVTGGTGFVGAHTIAAATAAGHGIRVLARDAAAVERALVPLGVPSDPVEVLIGDVTDPVVVARAVRGVDAVVHAASVYSFDSRRHRETRRTNVRGTELVLDAARRFDVARTVHVSTFGAMLPAAGGVVGPDTPPGTAREPYLASKAAAETVARRHQAQGAPVAITYPPALLGPYDPKVGDQNGRLRNTLRGLMPVWPTGGFPIGDVRDTARLHAELLTAAPTGLDRHFGPGGYLTTRDYVRAVRAATGRDLPTLFLPARPMLPFAYLTGLVQHVWPWHIPAEYGACYVCACDAHPADGATAHGSRPFADTLTDTLRWMHRTGLLTERQVGRAADPGHVGALTAEHAGAAPRA</sequence>
<dbReference type="Pfam" id="PF01370">
    <property type="entry name" value="Epimerase"/>
    <property type="match status" value="1"/>
</dbReference>
<dbReference type="AlphaFoldDB" id="A0A8J7KV86"/>
<dbReference type="Gene3D" id="3.40.50.720">
    <property type="entry name" value="NAD(P)-binding Rossmann-like Domain"/>
    <property type="match status" value="1"/>
</dbReference>
<organism evidence="2 3">
    <name type="scientific">Longispora fulva</name>
    <dbReference type="NCBI Taxonomy" id="619741"/>
    <lineage>
        <taxon>Bacteria</taxon>
        <taxon>Bacillati</taxon>
        <taxon>Actinomycetota</taxon>
        <taxon>Actinomycetes</taxon>
        <taxon>Micromonosporales</taxon>
        <taxon>Micromonosporaceae</taxon>
        <taxon>Longispora</taxon>
    </lineage>
</organism>
<feature type="domain" description="NAD-dependent epimerase/dehydratase" evidence="1">
    <location>
        <begin position="3"/>
        <end position="222"/>
    </location>
</feature>
<accession>A0A8J7KV86</accession>